<proteinExistence type="predicted"/>
<dbReference type="PATRIC" id="fig|1202540.3.peg.107"/>
<dbReference type="GO" id="GO:0008747">
    <property type="term" value="F:N-acetylneuraminate lyase activity"/>
    <property type="evidence" value="ECO:0007669"/>
    <property type="project" value="TreeGrafter"/>
</dbReference>
<evidence type="ECO:0000313" key="2">
    <source>
        <dbReference type="EMBL" id="AFP84333.1"/>
    </source>
</evidence>
<dbReference type="Gene3D" id="3.20.20.70">
    <property type="entry name" value="Aldolase class I"/>
    <property type="match status" value="1"/>
</dbReference>
<dbReference type="SMART" id="SM01130">
    <property type="entry name" value="DHDPS"/>
    <property type="match status" value="1"/>
</dbReference>
<dbReference type="Pfam" id="PF00701">
    <property type="entry name" value="DHDPS"/>
    <property type="match status" value="1"/>
</dbReference>
<dbReference type="PANTHER" id="PTHR42849">
    <property type="entry name" value="N-ACETYLNEURAMINATE LYASE"/>
    <property type="match status" value="1"/>
</dbReference>
<keyword evidence="1" id="KW-0456">Lyase</keyword>
<dbReference type="SUPFAM" id="SSF51569">
    <property type="entry name" value="Aldolase"/>
    <property type="match status" value="1"/>
</dbReference>
<dbReference type="PANTHER" id="PTHR42849:SF1">
    <property type="entry name" value="N-ACETYLNEURAMINATE LYASE"/>
    <property type="match status" value="1"/>
</dbReference>
<evidence type="ECO:0000313" key="3">
    <source>
        <dbReference type="Proteomes" id="UP000003935"/>
    </source>
</evidence>
<dbReference type="GO" id="GO:0019262">
    <property type="term" value="P:N-acetylneuraminate catabolic process"/>
    <property type="evidence" value="ECO:0007669"/>
    <property type="project" value="TreeGrafter"/>
</dbReference>
<dbReference type="InterPro" id="IPR013785">
    <property type="entry name" value="Aldolase_TIM"/>
</dbReference>
<name>J3YQS3_CARRU</name>
<dbReference type="GO" id="GO:0005829">
    <property type="term" value="C:cytosol"/>
    <property type="evidence" value="ECO:0007669"/>
    <property type="project" value="TreeGrafter"/>
</dbReference>
<gene>
    <name evidence="2" type="primary">dapA</name>
    <name evidence="2" type="ORF">A357_0127</name>
</gene>
<dbReference type="InterPro" id="IPR002220">
    <property type="entry name" value="DapA-like"/>
</dbReference>
<organism evidence="2 3">
    <name type="scientific">Candidatus Carsonella ruddii PC isolate NHV</name>
    <dbReference type="NCBI Taxonomy" id="1202540"/>
    <lineage>
        <taxon>Bacteria</taxon>
        <taxon>Pseudomonadati</taxon>
        <taxon>Pseudomonadota</taxon>
        <taxon>Gammaproteobacteria</taxon>
        <taxon>Oceanospirillales</taxon>
        <taxon>Halomonadaceae</taxon>
        <taxon>Zymobacter group</taxon>
        <taxon>Candidatus Carsonella</taxon>
    </lineage>
</organism>
<dbReference type="Proteomes" id="UP000003935">
    <property type="component" value="Chromosome"/>
</dbReference>
<dbReference type="AlphaFoldDB" id="J3YQS3"/>
<dbReference type="PRINTS" id="PR00146">
    <property type="entry name" value="DHPICSNTHASE"/>
</dbReference>
<dbReference type="OrthoDB" id="9782828at2"/>
<protein>
    <submittedName>
        <fullName evidence="2">Dihydrodipicolinate synthase</fullName>
    </submittedName>
</protein>
<dbReference type="EMBL" id="CP003545">
    <property type="protein sequence ID" value="AFP84333.1"/>
    <property type="molecule type" value="Genomic_DNA"/>
</dbReference>
<reference evidence="2 3" key="1">
    <citation type="journal article" date="2012" name="Mol. Biol. Evol.">
        <title>Genome reduction and co-evolution between the primary and secondary bacterial symbionts of psyllids.</title>
        <authorList>
            <person name="Sloan D.B."/>
            <person name="Moran N.A."/>
        </authorList>
    </citation>
    <scope>NUCLEOTIDE SEQUENCE [LARGE SCALE GENOMIC DNA]</scope>
    <source>
        <strain evidence="2 3">PC</strain>
    </source>
</reference>
<accession>J3YQS3</accession>
<dbReference type="STRING" id="1202540.A357_0127"/>
<dbReference type="RefSeq" id="WP_014887632.1">
    <property type="nucleotide sequence ID" value="NC_018418.1"/>
</dbReference>
<evidence type="ECO:0000256" key="1">
    <source>
        <dbReference type="ARBA" id="ARBA00023239"/>
    </source>
</evidence>
<dbReference type="KEGG" id="crv:A357_0127"/>
<dbReference type="HOGENOM" id="CLU_049343_7_0_6"/>
<sequence length="255" mass="30059">MYNIVAIVTPYYKNGKINWNILNFLIIYHIFNKNNNILFLGTTGESNIFKKQDYFNLSKFIINYKINCFFGVNKNSINDIINICFILKMNNVIAILLTPISFILPNNLYVYKYYKIISKVGIPIIFYNIPKRTGIIISNFLIKKLSNKIIFSVKNSYNKKNNLLLKKNNIIIFIGEDTYLKNGIKLKFSGSISVIINLLPKYFKYIKIININFIKNFVLNKNPIFIKYILFKNCLINNFIFFFDINNFYLTQSQI</sequence>